<dbReference type="EMBL" id="CADCTO010000656">
    <property type="protein sequence ID" value="CAA9294951.1"/>
    <property type="molecule type" value="Genomic_DNA"/>
</dbReference>
<dbReference type="Gene3D" id="3.30.700.10">
    <property type="entry name" value="Glycoprotein, Type 4 Pilin"/>
    <property type="match status" value="1"/>
</dbReference>
<dbReference type="NCBIfam" id="TIGR04294">
    <property type="entry name" value="pre_pil_HX9DG"/>
    <property type="match status" value="1"/>
</dbReference>
<dbReference type="SUPFAM" id="SSF54523">
    <property type="entry name" value="Pili subunits"/>
    <property type="match status" value="1"/>
</dbReference>
<evidence type="ECO:0000256" key="2">
    <source>
        <dbReference type="SAM" id="Phobius"/>
    </source>
</evidence>
<dbReference type="InterPro" id="IPR027558">
    <property type="entry name" value="Pre_pil_HX9DG_C"/>
</dbReference>
<keyword evidence="2" id="KW-0812">Transmembrane</keyword>
<dbReference type="PANTHER" id="PTHR30093">
    <property type="entry name" value="GENERAL SECRETION PATHWAY PROTEIN G"/>
    <property type="match status" value="1"/>
</dbReference>
<accession>A0A6J4K3R0</accession>
<dbReference type="InterPro" id="IPR045584">
    <property type="entry name" value="Pilin-like"/>
</dbReference>
<gene>
    <name evidence="4" type="ORF">AVDCRST_MAG63-4707</name>
</gene>
<sequence length="263" mass="28694">MQRRRSASTPGKRSAFTLIELLVVIAIIAILAAILFPVFAKAREKARMSSCTSNLKQLTTGWAMYIQDYDELTIPYSDNGGSGGRAFVWNKLVQPYLKNKGVLTCPSNPAARENGYTYNFTLSGAGKSLAQIELVANTPVFADAIGFATPQPNQALAFLLPGGTAGFVHDGRRLSKPDEDPQTSTNGWTGDRQGRIKADRHTDGAVYAFADGHVKWFHFVRETVHVTEPRDQNAPPKKNMDYDGDGIMGDDPTANPSTAGKWE</sequence>
<dbReference type="Pfam" id="PF07596">
    <property type="entry name" value="SBP_bac_10"/>
    <property type="match status" value="1"/>
</dbReference>
<keyword evidence="2" id="KW-1133">Transmembrane helix</keyword>
<feature type="domain" description="DUF1559" evidence="3">
    <location>
        <begin position="41"/>
        <end position="97"/>
    </location>
</feature>
<evidence type="ECO:0000259" key="3">
    <source>
        <dbReference type="Pfam" id="PF07596"/>
    </source>
</evidence>
<evidence type="ECO:0000256" key="1">
    <source>
        <dbReference type="SAM" id="MobiDB-lite"/>
    </source>
</evidence>
<feature type="region of interest" description="Disordered" evidence="1">
    <location>
        <begin position="171"/>
        <end position="195"/>
    </location>
</feature>
<proteinExistence type="predicted"/>
<protein>
    <recommendedName>
        <fullName evidence="3">DUF1559 domain-containing protein</fullName>
    </recommendedName>
</protein>
<feature type="compositionally biased region" description="Polar residues" evidence="1">
    <location>
        <begin position="254"/>
        <end position="263"/>
    </location>
</feature>
<keyword evidence="2" id="KW-0472">Membrane</keyword>
<reference evidence="4" key="1">
    <citation type="submission" date="2020-02" db="EMBL/GenBank/DDBJ databases">
        <authorList>
            <person name="Meier V. D."/>
        </authorList>
    </citation>
    <scope>NUCLEOTIDE SEQUENCE</scope>
    <source>
        <strain evidence="4">AVDCRST_MAG63</strain>
    </source>
</reference>
<evidence type="ECO:0000313" key="4">
    <source>
        <dbReference type="EMBL" id="CAA9294951.1"/>
    </source>
</evidence>
<dbReference type="Pfam" id="PF07963">
    <property type="entry name" value="N_methyl"/>
    <property type="match status" value="1"/>
</dbReference>
<organism evidence="4">
    <name type="scientific">uncultured Armatimonadetes bacterium</name>
    <dbReference type="NCBI Taxonomy" id="157466"/>
    <lineage>
        <taxon>Bacteria</taxon>
        <taxon>Bacillati</taxon>
        <taxon>Armatimonadota</taxon>
        <taxon>environmental samples</taxon>
    </lineage>
</organism>
<feature type="region of interest" description="Disordered" evidence="1">
    <location>
        <begin position="227"/>
        <end position="263"/>
    </location>
</feature>
<dbReference type="NCBIfam" id="TIGR02532">
    <property type="entry name" value="IV_pilin_GFxxxE"/>
    <property type="match status" value="1"/>
</dbReference>
<dbReference type="InterPro" id="IPR012902">
    <property type="entry name" value="N_methyl_site"/>
</dbReference>
<feature type="transmembrane region" description="Helical" evidence="2">
    <location>
        <begin position="21"/>
        <end position="40"/>
    </location>
</feature>
<dbReference type="AlphaFoldDB" id="A0A6J4K3R0"/>
<name>A0A6J4K3R0_9BACT</name>
<dbReference type="InterPro" id="IPR011453">
    <property type="entry name" value="DUF1559"/>
</dbReference>